<evidence type="ECO:0000259" key="1">
    <source>
        <dbReference type="Pfam" id="PF13649"/>
    </source>
</evidence>
<accession>A0ABD5LXA7</accession>
<organism evidence="2">
    <name type="scientific">Proteus mirabilis</name>
    <dbReference type="NCBI Taxonomy" id="584"/>
    <lineage>
        <taxon>Bacteria</taxon>
        <taxon>Pseudomonadati</taxon>
        <taxon>Pseudomonadota</taxon>
        <taxon>Gammaproteobacteria</taxon>
        <taxon>Enterobacterales</taxon>
        <taxon>Morganellaceae</taxon>
        <taxon>Proteus</taxon>
    </lineage>
</organism>
<name>A0ABD5LXA7_PROMI</name>
<dbReference type="AlphaFoldDB" id="A0ABD5LXA7"/>
<sequence length="54" mass="5797">MSTLPTIPTKIIDIGCGKGFSTRLLAKHTQAQIVAVDNEQSALDELGERLTEQG</sequence>
<keyword evidence="2" id="KW-0489">Methyltransferase</keyword>
<gene>
    <name evidence="2" type="ORF">I3679_019455</name>
</gene>
<feature type="domain" description="Methyltransferase" evidence="1">
    <location>
        <begin position="11"/>
        <end position="53"/>
    </location>
</feature>
<dbReference type="EMBL" id="JADQCH020000002">
    <property type="protein sequence ID" value="MEY2345181.1"/>
    <property type="molecule type" value="Genomic_DNA"/>
</dbReference>
<reference evidence="2" key="1">
    <citation type="submission" date="2021-05" db="EMBL/GenBank/DDBJ databases">
        <title>First report of NDM-5 and VEB-6 producing Proteus mirabilis isolated from blood of a sepsis patient in Kolkata, India.</title>
        <authorList>
            <person name="Halder G."/>
            <person name="Chaudhuri B."/>
            <person name="Dutta S."/>
        </authorList>
    </citation>
    <scope>NUCLEOTIDE SEQUENCE [LARGE SCALE GENOMIC DNA]</scope>
    <source>
        <strain evidence="2">7049</strain>
    </source>
</reference>
<dbReference type="Gene3D" id="3.40.50.150">
    <property type="entry name" value="Vaccinia Virus protein VP39"/>
    <property type="match status" value="1"/>
</dbReference>
<evidence type="ECO:0000313" key="2">
    <source>
        <dbReference type="EMBL" id="MEY2345181.1"/>
    </source>
</evidence>
<comment type="caution">
    <text evidence="2">The sequence shown here is derived from an EMBL/GenBank/DDBJ whole genome shotgun (WGS) entry which is preliminary data.</text>
</comment>
<dbReference type="InterPro" id="IPR041698">
    <property type="entry name" value="Methyltransf_25"/>
</dbReference>
<dbReference type="GO" id="GO:0008168">
    <property type="term" value="F:methyltransferase activity"/>
    <property type="evidence" value="ECO:0007669"/>
    <property type="project" value="UniProtKB-KW"/>
</dbReference>
<proteinExistence type="predicted"/>
<dbReference type="InterPro" id="IPR029063">
    <property type="entry name" value="SAM-dependent_MTases_sf"/>
</dbReference>
<dbReference type="SUPFAM" id="SSF53335">
    <property type="entry name" value="S-adenosyl-L-methionine-dependent methyltransferases"/>
    <property type="match status" value="1"/>
</dbReference>
<dbReference type="CDD" id="cd02440">
    <property type="entry name" value="AdoMet_MTases"/>
    <property type="match status" value="1"/>
</dbReference>
<dbReference type="GO" id="GO:0032259">
    <property type="term" value="P:methylation"/>
    <property type="evidence" value="ECO:0007669"/>
    <property type="project" value="UniProtKB-KW"/>
</dbReference>
<dbReference type="Pfam" id="PF13649">
    <property type="entry name" value="Methyltransf_25"/>
    <property type="match status" value="1"/>
</dbReference>
<protein>
    <submittedName>
        <fullName evidence="2">Methyltransferase domain-containing protein</fullName>
    </submittedName>
</protein>
<keyword evidence="2" id="KW-0808">Transferase</keyword>